<evidence type="ECO:0000313" key="2">
    <source>
        <dbReference type="Proteomes" id="UP000663879"/>
    </source>
</evidence>
<dbReference type="EMBL" id="CAJNOC010010450">
    <property type="protein sequence ID" value="CAF1140014.1"/>
    <property type="molecule type" value="Genomic_DNA"/>
</dbReference>
<keyword evidence="2" id="KW-1185">Reference proteome</keyword>
<dbReference type="AlphaFoldDB" id="A0A814RWQ1"/>
<proteinExistence type="predicted"/>
<dbReference type="Proteomes" id="UP000663879">
    <property type="component" value="Unassembled WGS sequence"/>
</dbReference>
<organism evidence="1 2">
    <name type="scientific">Brachionus calyciflorus</name>
    <dbReference type="NCBI Taxonomy" id="104777"/>
    <lineage>
        <taxon>Eukaryota</taxon>
        <taxon>Metazoa</taxon>
        <taxon>Spiralia</taxon>
        <taxon>Gnathifera</taxon>
        <taxon>Rotifera</taxon>
        <taxon>Eurotatoria</taxon>
        <taxon>Monogononta</taxon>
        <taxon>Pseudotrocha</taxon>
        <taxon>Ploima</taxon>
        <taxon>Brachionidae</taxon>
        <taxon>Brachionus</taxon>
    </lineage>
</organism>
<name>A0A814RWQ1_9BILA</name>
<accession>A0A814RWQ1</accession>
<comment type="caution">
    <text evidence="1">The sequence shown here is derived from an EMBL/GenBank/DDBJ whole genome shotgun (WGS) entry which is preliminary data.</text>
</comment>
<protein>
    <submittedName>
        <fullName evidence="1">Uncharacterized protein</fullName>
    </submittedName>
</protein>
<gene>
    <name evidence="1" type="ORF">OXX778_LOCUS22859</name>
</gene>
<sequence length="81" mass="9004">MSQSNSKFKAGLKNPEDFKAFEALKNALVSAPVLAYTDFTMPVFRIRFVKMFPDILNMPSTAADEGGTPRNFFANLANKLN</sequence>
<evidence type="ECO:0000313" key="1">
    <source>
        <dbReference type="EMBL" id="CAF1140014.1"/>
    </source>
</evidence>
<reference evidence="1" key="1">
    <citation type="submission" date="2021-02" db="EMBL/GenBank/DDBJ databases">
        <authorList>
            <person name="Nowell W R."/>
        </authorList>
    </citation>
    <scope>NUCLEOTIDE SEQUENCE</scope>
    <source>
        <strain evidence="1">Ploen Becks lab</strain>
    </source>
</reference>